<evidence type="ECO:0000313" key="2">
    <source>
        <dbReference type="EnsemblPlants" id="PGSC0003DMT400085590"/>
    </source>
</evidence>
<evidence type="ECO:0000256" key="1">
    <source>
        <dbReference type="SAM" id="MobiDB-lite"/>
    </source>
</evidence>
<dbReference type="PaxDb" id="4113-PGSC0003DMT400085590"/>
<dbReference type="HOGENOM" id="CLU_029307_2_0_1"/>
<dbReference type="Proteomes" id="UP000011115">
    <property type="component" value="Unassembled WGS sequence"/>
</dbReference>
<feature type="compositionally biased region" description="Basic and acidic residues" evidence="1">
    <location>
        <begin position="18"/>
        <end position="33"/>
    </location>
</feature>
<feature type="region of interest" description="Disordered" evidence="1">
    <location>
        <begin position="18"/>
        <end position="50"/>
    </location>
</feature>
<proteinExistence type="predicted"/>
<dbReference type="AlphaFoldDB" id="M1D9U5"/>
<keyword evidence="3" id="KW-1185">Reference proteome</keyword>
<dbReference type="EnsemblPlants" id="PGSC0003DMT400085590">
    <property type="protein sequence ID" value="PGSC0003DMT400085590"/>
    <property type="gene ID" value="PGSC0003DMG400035161"/>
</dbReference>
<reference evidence="3" key="1">
    <citation type="journal article" date="2011" name="Nature">
        <title>Genome sequence and analysis of the tuber crop potato.</title>
        <authorList>
            <consortium name="The Potato Genome Sequencing Consortium"/>
        </authorList>
    </citation>
    <scope>NUCLEOTIDE SEQUENCE [LARGE SCALE GENOMIC DNA]</scope>
    <source>
        <strain evidence="3">cv. DM1-3 516 R44</strain>
    </source>
</reference>
<dbReference type="InParanoid" id="M1D9U5"/>
<name>M1D9U5_SOLTU</name>
<accession>M1D9U5</accession>
<protein>
    <recommendedName>
        <fullName evidence="4">Polyprotein protein</fullName>
    </recommendedName>
</protein>
<organism evidence="2 3">
    <name type="scientific">Solanum tuberosum</name>
    <name type="common">Potato</name>
    <dbReference type="NCBI Taxonomy" id="4113"/>
    <lineage>
        <taxon>Eukaryota</taxon>
        <taxon>Viridiplantae</taxon>
        <taxon>Streptophyta</taxon>
        <taxon>Embryophyta</taxon>
        <taxon>Tracheophyta</taxon>
        <taxon>Spermatophyta</taxon>
        <taxon>Magnoliopsida</taxon>
        <taxon>eudicotyledons</taxon>
        <taxon>Gunneridae</taxon>
        <taxon>Pentapetalae</taxon>
        <taxon>asterids</taxon>
        <taxon>lamiids</taxon>
        <taxon>Solanales</taxon>
        <taxon>Solanaceae</taxon>
        <taxon>Solanoideae</taxon>
        <taxon>Solaneae</taxon>
        <taxon>Solanum</taxon>
    </lineage>
</organism>
<reference evidence="2" key="2">
    <citation type="submission" date="2015-06" db="UniProtKB">
        <authorList>
            <consortium name="EnsemblPlants"/>
        </authorList>
    </citation>
    <scope>IDENTIFICATION</scope>
    <source>
        <strain evidence="2">DM1-3 516 R44</strain>
    </source>
</reference>
<sequence length="177" mass="19094">MDVELAATTSTSIQKIEDEYLKDQTERKQKENVASRSIPAETYLPNPAPGPSGMSDVITIPSDPTGPSASSLASKPTHVVNSCGPITQASLIRMGQLAQSSNCRISNIERSIPAMIQVAPDNAVRPLSTVIDALEARRVVCEHDQRATEEVTALKAAIAELKKDVDYLKSMNISMIF</sequence>
<evidence type="ECO:0008006" key="4">
    <source>
        <dbReference type="Google" id="ProtNLM"/>
    </source>
</evidence>
<dbReference type="Gramene" id="PGSC0003DMT400085590">
    <property type="protein sequence ID" value="PGSC0003DMT400085590"/>
    <property type="gene ID" value="PGSC0003DMG400035161"/>
</dbReference>
<evidence type="ECO:0000313" key="3">
    <source>
        <dbReference type="Proteomes" id="UP000011115"/>
    </source>
</evidence>